<keyword evidence="4" id="KW-1185">Reference proteome</keyword>
<evidence type="ECO:0000313" key="3">
    <source>
        <dbReference type="EMBL" id="EIJ88910.1"/>
    </source>
</evidence>
<feature type="compositionally biased region" description="Basic and acidic residues" evidence="2">
    <location>
        <begin position="70"/>
        <end position="97"/>
    </location>
</feature>
<name>I3EI63_NEMP3</name>
<sequence length="703" mass="79413">MFLEDIKAETNRINEKSLDVIAGQRVNCEKNKDPIVFSNYSQCICESSEGNSLLSLKEECQHSQRHKEKFRQEKSKEMSEASGETEKKGKSREKKENPFTSDIFSAEESQESMYGIPAFKYGERLGNMYSNHLGGAGILERELLLSEGKERSTDEIDRSKEEFVESPIGIYEAHAVDTVLKRRKINEKASPSALGGISCVDESEDGLLETMDPLLKQMAINQTLMQESMQGILGESKISEEKADSSFGEMCAAKEGQCEEENYQESMQNLQAQMIKLITDQIRREVATAHSKTVALYKEKMQALNKTIKEQTSIFQSELARITAESEVDHRMSSKVEALESQLLAVQTSLDKKTKAMQEQECRWIQKSIKTESTLKEKDALIAKKTSEVEEKAKEIADLNRMLACSKTKTKDSPGISSLQMNELRNTVRALKGEIEKMSITYANSVTDTSSNLENVSDQSRANILLEAPSKEPSREQASTKKEEDFAQKALLSAHKFTSMNSSEDVHMESEPEEELLLLKADEKEKEAAVISKSEAFYNKPKKETAKSNKSQKKPEVVNNIFYFYRIKGVPSTTRSIPLPALRKAWCSLAGIKTGYMGFIVQLSNKEIQLAIPKKYEENLNLIAESYIKLGRKNASVEGPVDPLKFKDMPRKDLLNTLKGYALQLVSNVDMKHIDLYKFSEKVLSCKTYEEFYEKMDIGIHPE</sequence>
<feature type="region of interest" description="Disordered" evidence="2">
    <location>
        <begin position="64"/>
        <end position="106"/>
    </location>
</feature>
<keyword evidence="1" id="KW-0175">Coiled coil</keyword>
<dbReference type="InParanoid" id="I3EI63"/>
<evidence type="ECO:0000256" key="2">
    <source>
        <dbReference type="SAM" id="MobiDB-lite"/>
    </source>
</evidence>
<dbReference type="OrthoDB" id="10279681at2759"/>
<feature type="coiled-coil region" evidence="1">
    <location>
        <begin position="382"/>
        <end position="441"/>
    </location>
</feature>
<feature type="coiled-coil region" evidence="1">
    <location>
        <begin position="253"/>
        <end position="280"/>
    </location>
</feature>
<dbReference type="VEuPathDB" id="MicrosporidiaDB:NEQG_00729"/>
<dbReference type="AlphaFoldDB" id="I3EI63"/>
<dbReference type="HOGENOM" id="CLU_392362_0_0_1"/>
<evidence type="ECO:0000313" key="4">
    <source>
        <dbReference type="Proteomes" id="UP000002872"/>
    </source>
</evidence>
<dbReference type="Proteomes" id="UP000002872">
    <property type="component" value="Unassembled WGS sequence"/>
</dbReference>
<dbReference type="EMBL" id="GL870877">
    <property type="protein sequence ID" value="EIJ88910.1"/>
    <property type="molecule type" value="Genomic_DNA"/>
</dbReference>
<gene>
    <name evidence="3" type="ORF">NEQG_00729</name>
</gene>
<reference evidence="3" key="1">
    <citation type="submission" date="2011-01" db="EMBL/GenBank/DDBJ databases">
        <title>The Genome Sequence of Nematocida parisii strain ERTm3.</title>
        <authorList>
            <consortium name="The Broad Institute Genome Sequencing Platform"/>
            <consortium name="The Broad Institute Genome Sequencing Center for Infectious Disease"/>
            <person name="Cuomo C."/>
            <person name="Troemel E."/>
            <person name="Young S.K."/>
            <person name="Zeng Q."/>
            <person name="Gargeya S."/>
            <person name="Fitzgerald M."/>
            <person name="Haas B."/>
            <person name="Abouelleil A."/>
            <person name="Alvarado L."/>
            <person name="Arachchi H.M."/>
            <person name="Berlin A."/>
            <person name="Chapman S.B."/>
            <person name="Gearin G."/>
            <person name="Goldberg J."/>
            <person name="Griggs A."/>
            <person name="Gujja S."/>
            <person name="Hansen M."/>
            <person name="Heiman D."/>
            <person name="Howarth C."/>
            <person name="Larimer J."/>
            <person name="Lui A."/>
            <person name="MacDonald P.J.P."/>
            <person name="McCowen C."/>
            <person name="Montmayeur A."/>
            <person name="Murphy C."/>
            <person name="Neiman D."/>
            <person name="Pearson M."/>
            <person name="Priest M."/>
            <person name="Roberts A."/>
            <person name="Saif S."/>
            <person name="Shea T."/>
            <person name="Sisk P."/>
            <person name="Stolte C."/>
            <person name="Sykes S."/>
            <person name="Wortman J."/>
            <person name="Nusbaum C."/>
            <person name="Birren B."/>
        </authorList>
    </citation>
    <scope>NUCLEOTIDE SEQUENCE</scope>
    <source>
        <strain evidence="3">ERTm3</strain>
    </source>
</reference>
<accession>I3EI63</accession>
<evidence type="ECO:0000256" key="1">
    <source>
        <dbReference type="SAM" id="Coils"/>
    </source>
</evidence>
<proteinExistence type="predicted"/>
<protein>
    <submittedName>
        <fullName evidence="3">Uncharacterized protein</fullName>
    </submittedName>
</protein>
<organism evidence="3 4">
    <name type="scientific">Nematocida parisii (strain ERTm3)</name>
    <name type="common">Nematode killer fungus</name>
    <dbReference type="NCBI Taxonomy" id="935791"/>
    <lineage>
        <taxon>Eukaryota</taxon>
        <taxon>Fungi</taxon>
        <taxon>Fungi incertae sedis</taxon>
        <taxon>Microsporidia</taxon>
        <taxon>Nematocida</taxon>
    </lineage>
</organism>